<dbReference type="EMBL" id="JAUMVS010000007">
    <property type="protein sequence ID" value="MDO4841253.1"/>
    <property type="molecule type" value="Genomic_DNA"/>
</dbReference>
<feature type="region of interest" description="Disordered" evidence="1">
    <location>
        <begin position="1"/>
        <end position="36"/>
    </location>
</feature>
<proteinExistence type="predicted"/>
<keyword evidence="4" id="KW-1185">Reference proteome</keyword>
<feature type="transmembrane region" description="Helical" evidence="2">
    <location>
        <begin position="52"/>
        <end position="69"/>
    </location>
</feature>
<reference evidence="3" key="1">
    <citation type="submission" date="2023-07" db="EMBL/GenBank/DDBJ databases">
        <title>Between Cages and Wild: Unraveling the Impact of Captivity on Animal Microbiomes and Antimicrobial Resistance.</title>
        <authorList>
            <person name="Schmartz G.P."/>
            <person name="Rehner J."/>
            <person name="Schuff M.J."/>
            <person name="Becker S.L."/>
            <person name="Kravczyk M."/>
            <person name="Gurevich A."/>
            <person name="Francke R."/>
            <person name="Mueller R."/>
            <person name="Keller V."/>
            <person name="Keller A."/>
        </authorList>
    </citation>
    <scope>NUCLEOTIDE SEQUENCE</scope>
    <source>
        <strain evidence="3">S12M_St_49</strain>
    </source>
</reference>
<dbReference type="AlphaFoldDB" id="A0AA43RHF5"/>
<sequence length="363" mass="38663">MDENNLEETEETVPEQFPTNPRVGTAKSHHKATASMPGGDKYTDFTKWRRRILAIAGVLILIYICYMIAAKINVGSMLIAPNAPSVETATADFQKASPPDYNELKYLSNTVGENPTVDQVKVGRVVSGSDGSSYQCEATAFVTFSNSSITSTSRYRIEYTYNGLLNSWSATKTEIEYSNYTPNGAPDEAKIDQDALSLLSAYDEDAGTEMADAAISSSASLTAEGGEMQVTFTKSGAGKYGADLTKTMYLRIKWSDVSGWVAAVERVRTENADLDSSVTEKANNASQTASLELSVNSGDYVSLSGTVSGNTLTTSTTAYTIGGQTITTGTVTLSGNYSGYEGSYVTLSGNIYASGNSVSLSVQ</sequence>
<evidence type="ECO:0000313" key="3">
    <source>
        <dbReference type="EMBL" id="MDO4841253.1"/>
    </source>
</evidence>
<name>A0AA43RHF5_9ACTN</name>
<evidence type="ECO:0000256" key="1">
    <source>
        <dbReference type="SAM" id="MobiDB-lite"/>
    </source>
</evidence>
<evidence type="ECO:0000313" key="4">
    <source>
        <dbReference type="Proteomes" id="UP001168575"/>
    </source>
</evidence>
<evidence type="ECO:0000256" key="2">
    <source>
        <dbReference type="SAM" id="Phobius"/>
    </source>
</evidence>
<feature type="compositionally biased region" description="Acidic residues" evidence="1">
    <location>
        <begin position="1"/>
        <end position="13"/>
    </location>
</feature>
<accession>A0AA43RHF5</accession>
<keyword evidence="2" id="KW-0812">Transmembrane</keyword>
<protein>
    <submittedName>
        <fullName evidence="3">Uncharacterized protein</fullName>
    </submittedName>
</protein>
<keyword evidence="2" id="KW-0472">Membrane</keyword>
<comment type="caution">
    <text evidence="3">The sequence shown here is derived from an EMBL/GenBank/DDBJ whole genome shotgun (WGS) entry which is preliminary data.</text>
</comment>
<gene>
    <name evidence="3" type="ORF">Q3982_01055</name>
</gene>
<organism evidence="3 4">
    <name type="scientific">Phoenicibacter congonensis</name>
    <dbReference type="NCBI Taxonomy" id="1944646"/>
    <lineage>
        <taxon>Bacteria</taxon>
        <taxon>Bacillati</taxon>
        <taxon>Actinomycetota</taxon>
        <taxon>Coriobacteriia</taxon>
        <taxon>Eggerthellales</taxon>
        <taxon>Eggerthellaceae</taxon>
        <taxon>Phoenicibacter</taxon>
    </lineage>
</organism>
<keyword evidence="2" id="KW-1133">Transmembrane helix</keyword>
<dbReference type="Proteomes" id="UP001168575">
    <property type="component" value="Unassembled WGS sequence"/>
</dbReference>